<dbReference type="Proteomes" id="UP000751190">
    <property type="component" value="Unassembled WGS sequence"/>
</dbReference>
<name>A0A8J6C248_DIALT</name>
<sequence>MLLLVAHIALAVARPVSRVARVPTVVRMATVAPPAATSVAAPPAVDMAVCPETAWGRTLDIAEAQRRVREAPRAQFPLEVQVAAAVGAAAGDAEAELAYFREHAAELRAAMLKNGAVLLRGFALTKTPEGFQQMYQALGLVPCLDPLHSVAARPMVSKGKRRLRGGQQRESQKLFIGMHNEFVGKRAPRSAAFVCFKPAEEGGEFLLGDGRQILAQLNPQLVKALYERQIRYSVDFDVELVWREQGYDGVRMLQARAPVQPPVVEHPVTGEPTWFCNVHSHSSALRKQREALYGAERFESGASQINKSDMYYGDGAELSAAELAELDKVTMDNVQFIKMSHGDVVLLDNYVTMHGRNVFEGTRKHAVTWFQSDVASVGLRRALATAAHRPPLPPLPQPLPPWLTTAPGAQLGFSAQPGAPAGRPQPPPG</sequence>
<dbReference type="InterPro" id="IPR042098">
    <property type="entry name" value="TauD-like_sf"/>
</dbReference>
<protein>
    <recommendedName>
        <fullName evidence="3">TauD/TfdA-like domain-containing protein</fullName>
    </recommendedName>
</protein>
<dbReference type="InterPro" id="IPR003819">
    <property type="entry name" value="TauD/TfdA-like"/>
</dbReference>
<dbReference type="PANTHER" id="PTHR10696">
    <property type="entry name" value="GAMMA-BUTYROBETAINE HYDROXYLASE-RELATED"/>
    <property type="match status" value="1"/>
</dbReference>
<comment type="caution">
    <text evidence="4">The sequence shown here is derived from an EMBL/GenBank/DDBJ whole genome shotgun (WGS) entry which is preliminary data.</text>
</comment>
<evidence type="ECO:0000256" key="1">
    <source>
        <dbReference type="ARBA" id="ARBA00023002"/>
    </source>
</evidence>
<dbReference type="EMBL" id="JAGTXO010000056">
    <property type="protein sequence ID" value="KAG8458124.1"/>
    <property type="molecule type" value="Genomic_DNA"/>
</dbReference>
<gene>
    <name evidence="4" type="ORF">KFE25_011655</name>
</gene>
<organism evidence="4 5">
    <name type="scientific">Diacronema lutheri</name>
    <name type="common">Unicellular marine alga</name>
    <name type="synonym">Monochrysis lutheri</name>
    <dbReference type="NCBI Taxonomy" id="2081491"/>
    <lineage>
        <taxon>Eukaryota</taxon>
        <taxon>Haptista</taxon>
        <taxon>Haptophyta</taxon>
        <taxon>Pavlovophyceae</taxon>
        <taxon>Pavlovales</taxon>
        <taxon>Pavlovaceae</taxon>
        <taxon>Diacronema</taxon>
    </lineage>
</organism>
<reference evidence="4" key="1">
    <citation type="submission" date="2021-05" db="EMBL/GenBank/DDBJ databases">
        <title>The genome of the haptophyte Pavlova lutheri (Diacronema luteri, Pavlovales) - a model for lipid biosynthesis in eukaryotic algae.</title>
        <authorList>
            <person name="Hulatt C.J."/>
            <person name="Posewitz M.C."/>
        </authorList>
    </citation>
    <scope>NUCLEOTIDE SEQUENCE</scope>
    <source>
        <strain evidence="4">NIVA-4/92</strain>
    </source>
</reference>
<dbReference type="PANTHER" id="PTHR10696:SF21">
    <property type="entry name" value="TAUD_TFDA-LIKE DOMAIN-CONTAINING PROTEIN"/>
    <property type="match status" value="1"/>
</dbReference>
<evidence type="ECO:0000256" key="2">
    <source>
        <dbReference type="SAM" id="MobiDB-lite"/>
    </source>
</evidence>
<keyword evidence="1" id="KW-0560">Oxidoreductase</keyword>
<feature type="region of interest" description="Disordered" evidence="2">
    <location>
        <begin position="388"/>
        <end position="429"/>
    </location>
</feature>
<dbReference type="Pfam" id="PF02668">
    <property type="entry name" value="TauD"/>
    <property type="match status" value="1"/>
</dbReference>
<accession>A0A8J6C248</accession>
<dbReference type="OrthoDB" id="408743at2759"/>
<dbReference type="OMA" id="AVTWFQS"/>
<dbReference type="GO" id="GO:0016491">
    <property type="term" value="F:oxidoreductase activity"/>
    <property type="evidence" value="ECO:0007669"/>
    <property type="project" value="UniProtKB-KW"/>
</dbReference>
<dbReference type="Gene3D" id="3.60.130.10">
    <property type="entry name" value="Clavaminate synthase-like"/>
    <property type="match status" value="2"/>
</dbReference>
<feature type="compositionally biased region" description="Pro residues" evidence="2">
    <location>
        <begin position="390"/>
        <end position="401"/>
    </location>
</feature>
<dbReference type="SUPFAM" id="SSF51197">
    <property type="entry name" value="Clavaminate synthase-like"/>
    <property type="match status" value="1"/>
</dbReference>
<evidence type="ECO:0000313" key="5">
    <source>
        <dbReference type="Proteomes" id="UP000751190"/>
    </source>
</evidence>
<dbReference type="AlphaFoldDB" id="A0A8J6C248"/>
<dbReference type="InterPro" id="IPR050411">
    <property type="entry name" value="AlphaKG_dependent_hydroxylases"/>
</dbReference>
<evidence type="ECO:0000259" key="3">
    <source>
        <dbReference type="Pfam" id="PF02668"/>
    </source>
</evidence>
<feature type="domain" description="TauD/TfdA-like" evidence="3">
    <location>
        <begin position="86"/>
        <end position="366"/>
    </location>
</feature>
<evidence type="ECO:0000313" key="4">
    <source>
        <dbReference type="EMBL" id="KAG8458124.1"/>
    </source>
</evidence>
<keyword evidence="5" id="KW-1185">Reference proteome</keyword>
<proteinExistence type="predicted"/>